<feature type="DNA-binding region" description="H-T-H motif" evidence="4">
    <location>
        <begin position="60"/>
        <end position="79"/>
    </location>
</feature>
<dbReference type="EMBL" id="JACHHQ010000009">
    <property type="protein sequence ID" value="MBB5201977.1"/>
    <property type="molecule type" value="Genomic_DNA"/>
</dbReference>
<keyword evidence="2 4" id="KW-0238">DNA-binding</keyword>
<dbReference type="GO" id="GO:0000976">
    <property type="term" value="F:transcription cis-regulatory region binding"/>
    <property type="evidence" value="ECO:0007669"/>
    <property type="project" value="TreeGrafter"/>
</dbReference>
<dbReference type="SUPFAM" id="SSF48498">
    <property type="entry name" value="Tetracyclin repressor-like, C-terminal domain"/>
    <property type="match status" value="1"/>
</dbReference>
<evidence type="ECO:0000256" key="1">
    <source>
        <dbReference type="ARBA" id="ARBA00023015"/>
    </source>
</evidence>
<dbReference type="PRINTS" id="PR00455">
    <property type="entry name" value="HTHTETR"/>
</dbReference>
<dbReference type="Gene3D" id="1.10.357.10">
    <property type="entry name" value="Tetracycline Repressor, domain 2"/>
    <property type="match status" value="1"/>
</dbReference>
<dbReference type="PROSITE" id="PS50977">
    <property type="entry name" value="HTH_TETR_2"/>
    <property type="match status" value="1"/>
</dbReference>
<feature type="domain" description="HTH tetR-type" evidence="6">
    <location>
        <begin position="37"/>
        <end position="97"/>
    </location>
</feature>
<keyword evidence="8" id="KW-1185">Reference proteome</keyword>
<dbReference type="Pfam" id="PF14246">
    <property type="entry name" value="TetR_C_7"/>
    <property type="match status" value="1"/>
</dbReference>
<dbReference type="AlphaFoldDB" id="A0A840RTU6"/>
<organism evidence="7 8">
    <name type="scientific">Glaciimonas immobilis</name>
    <dbReference type="NCBI Taxonomy" id="728004"/>
    <lineage>
        <taxon>Bacteria</taxon>
        <taxon>Pseudomonadati</taxon>
        <taxon>Pseudomonadota</taxon>
        <taxon>Betaproteobacteria</taxon>
        <taxon>Burkholderiales</taxon>
        <taxon>Oxalobacteraceae</taxon>
        <taxon>Glaciimonas</taxon>
    </lineage>
</organism>
<dbReference type="PANTHER" id="PTHR30055">
    <property type="entry name" value="HTH-TYPE TRANSCRIPTIONAL REGULATOR RUTR"/>
    <property type="match status" value="1"/>
</dbReference>
<dbReference type="SUPFAM" id="SSF46689">
    <property type="entry name" value="Homeodomain-like"/>
    <property type="match status" value="1"/>
</dbReference>
<dbReference type="GO" id="GO:0003700">
    <property type="term" value="F:DNA-binding transcription factor activity"/>
    <property type="evidence" value="ECO:0007669"/>
    <property type="project" value="TreeGrafter"/>
</dbReference>
<dbReference type="InterPro" id="IPR050109">
    <property type="entry name" value="HTH-type_TetR-like_transc_reg"/>
</dbReference>
<protein>
    <submittedName>
        <fullName evidence="7">AcrR family transcriptional regulator</fullName>
    </submittedName>
</protein>
<keyword evidence="1" id="KW-0805">Transcription regulation</keyword>
<dbReference type="PANTHER" id="PTHR30055:SF234">
    <property type="entry name" value="HTH-TYPE TRANSCRIPTIONAL REGULATOR BETI"/>
    <property type="match status" value="1"/>
</dbReference>
<accession>A0A840RTU6</accession>
<gene>
    <name evidence="7" type="ORF">HNR39_003839</name>
</gene>
<evidence type="ECO:0000313" key="7">
    <source>
        <dbReference type="EMBL" id="MBB5201977.1"/>
    </source>
</evidence>
<feature type="region of interest" description="Disordered" evidence="5">
    <location>
        <begin position="1"/>
        <end position="34"/>
    </location>
</feature>
<proteinExistence type="predicted"/>
<dbReference type="Proteomes" id="UP000571084">
    <property type="component" value="Unassembled WGS sequence"/>
</dbReference>
<comment type="caution">
    <text evidence="7">The sequence shown here is derived from an EMBL/GenBank/DDBJ whole genome shotgun (WGS) entry which is preliminary data.</text>
</comment>
<name>A0A840RTU6_9BURK</name>
<dbReference type="InterPro" id="IPR001647">
    <property type="entry name" value="HTH_TetR"/>
</dbReference>
<evidence type="ECO:0000256" key="4">
    <source>
        <dbReference type="PROSITE-ProRule" id="PRU00335"/>
    </source>
</evidence>
<dbReference type="RefSeq" id="WP_168054634.1">
    <property type="nucleotide sequence ID" value="NZ_JAAOZT010000005.1"/>
</dbReference>
<evidence type="ECO:0000259" key="6">
    <source>
        <dbReference type="PROSITE" id="PS50977"/>
    </source>
</evidence>
<evidence type="ECO:0000256" key="2">
    <source>
        <dbReference type="ARBA" id="ARBA00023125"/>
    </source>
</evidence>
<dbReference type="InterPro" id="IPR039536">
    <property type="entry name" value="TetR_C_Proteobacteria"/>
</dbReference>
<dbReference type="Pfam" id="PF00440">
    <property type="entry name" value="TetR_N"/>
    <property type="match status" value="1"/>
</dbReference>
<evidence type="ECO:0000313" key="8">
    <source>
        <dbReference type="Proteomes" id="UP000571084"/>
    </source>
</evidence>
<dbReference type="Gene3D" id="1.10.10.60">
    <property type="entry name" value="Homeodomain-like"/>
    <property type="match status" value="1"/>
</dbReference>
<evidence type="ECO:0000256" key="3">
    <source>
        <dbReference type="ARBA" id="ARBA00023163"/>
    </source>
</evidence>
<evidence type="ECO:0000256" key="5">
    <source>
        <dbReference type="SAM" id="MobiDB-lite"/>
    </source>
</evidence>
<dbReference type="InterPro" id="IPR009057">
    <property type="entry name" value="Homeodomain-like_sf"/>
</dbReference>
<keyword evidence="3" id="KW-0804">Transcription</keyword>
<sequence length="235" mass="25347">MAITRKKDKQEIHQPATPTMPGLPKTRVGRPRSGTEAERLNLLLDAATTVFLNEGYGLASIAQIARAAGVSTRTIYQMFPNKAALLIAAVKRLVVNELTVVIENGVLNTCTPETALTTLGTIIVTRVTTADAVSLYRLGLTEVARIPDLAEKICEAGPMHTEKLVATYLQAQVSRGTLQMADPLNAARLFIGMVTASPLQHALFRGAHLIHHAELDQHIKSAVKLFLSGTLPRGK</sequence>
<dbReference type="InterPro" id="IPR036271">
    <property type="entry name" value="Tet_transcr_reg_TetR-rel_C_sf"/>
</dbReference>
<reference evidence="7 8" key="1">
    <citation type="submission" date="2020-08" db="EMBL/GenBank/DDBJ databases">
        <title>Genomic Encyclopedia of Type Strains, Phase IV (KMG-IV): sequencing the most valuable type-strain genomes for metagenomic binning, comparative biology and taxonomic classification.</title>
        <authorList>
            <person name="Goeker M."/>
        </authorList>
    </citation>
    <scope>NUCLEOTIDE SEQUENCE [LARGE SCALE GENOMIC DNA]</scope>
    <source>
        <strain evidence="7 8">DSM 23240</strain>
    </source>
</reference>